<feature type="region of interest" description="Disordered" evidence="1">
    <location>
        <begin position="26"/>
        <end position="71"/>
    </location>
</feature>
<comment type="caution">
    <text evidence="2">The sequence shown here is derived from an EMBL/GenBank/DDBJ whole genome shotgun (WGS) entry which is preliminary data.</text>
</comment>
<feature type="compositionally biased region" description="Basic residues" evidence="1">
    <location>
        <begin position="40"/>
        <end position="52"/>
    </location>
</feature>
<protein>
    <submittedName>
        <fullName evidence="2">Uncharacterized protein</fullName>
    </submittedName>
</protein>
<keyword evidence="3" id="KW-1185">Reference proteome</keyword>
<sequence>MYGFGCVSPLQQERGVYVTRQAQHQSHPYLASHSGPPRIRVGRLRRTGRRGREKPGSPAGPGQETSCGYLTQVKIAVPGR</sequence>
<reference evidence="2 3" key="1">
    <citation type="submission" date="2023-07" db="EMBL/GenBank/DDBJ databases">
        <title>Sequencing the genomes of 1000 actinobacteria strains.</title>
        <authorList>
            <person name="Klenk H.-P."/>
        </authorList>
    </citation>
    <scope>NUCLEOTIDE SEQUENCE [LARGE SCALE GENOMIC DNA]</scope>
    <source>
        <strain evidence="2 3">DSM 46740</strain>
    </source>
</reference>
<organism evidence="2 3">
    <name type="scientific">Streptosporangium lutulentum</name>
    <dbReference type="NCBI Taxonomy" id="1461250"/>
    <lineage>
        <taxon>Bacteria</taxon>
        <taxon>Bacillati</taxon>
        <taxon>Actinomycetota</taxon>
        <taxon>Actinomycetes</taxon>
        <taxon>Streptosporangiales</taxon>
        <taxon>Streptosporangiaceae</taxon>
        <taxon>Streptosporangium</taxon>
    </lineage>
</organism>
<accession>A0ABT9QF30</accession>
<evidence type="ECO:0000313" key="3">
    <source>
        <dbReference type="Proteomes" id="UP001225356"/>
    </source>
</evidence>
<evidence type="ECO:0000313" key="2">
    <source>
        <dbReference type="EMBL" id="MDP9845294.1"/>
    </source>
</evidence>
<gene>
    <name evidence="2" type="ORF">J2853_004505</name>
</gene>
<name>A0ABT9QF30_9ACTN</name>
<proteinExistence type="predicted"/>
<dbReference type="Proteomes" id="UP001225356">
    <property type="component" value="Unassembled WGS sequence"/>
</dbReference>
<dbReference type="EMBL" id="JAUSQU010000001">
    <property type="protein sequence ID" value="MDP9845294.1"/>
    <property type="molecule type" value="Genomic_DNA"/>
</dbReference>
<evidence type="ECO:0000256" key="1">
    <source>
        <dbReference type="SAM" id="MobiDB-lite"/>
    </source>
</evidence>